<keyword evidence="1" id="KW-0808">Transferase</keyword>
<organism evidence="1 2">
    <name type="scientific">Exilibacterium tricleocarpae</name>
    <dbReference type="NCBI Taxonomy" id="2591008"/>
    <lineage>
        <taxon>Bacteria</taxon>
        <taxon>Pseudomonadati</taxon>
        <taxon>Pseudomonadota</taxon>
        <taxon>Gammaproteobacteria</taxon>
        <taxon>Cellvibrionales</taxon>
        <taxon>Cellvibrionaceae</taxon>
        <taxon>Exilibacterium</taxon>
    </lineage>
</organism>
<dbReference type="Pfam" id="PF06035">
    <property type="entry name" value="Peptidase_C93"/>
    <property type="match status" value="1"/>
</dbReference>
<dbReference type="OrthoDB" id="5401788at2"/>
<evidence type="ECO:0000313" key="2">
    <source>
        <dbReference type="Proteomes" id="UP000319732"/>
    </source>
</evidence>
<comment type="caution">
    <text evidence="1">The sequence shown here is derived from an EMBL/GenBank/DDBJ whole genome shotgun (WGS) entry which is preliminary data.</text>
</comment>
<dbReference type="PANTHER" id="PTHR39327:SF1">
    <property type="entry name" value="BLR5470 PROTEIN"/>
    <property type="match status" value="1"/>
</dbReference>
<keyword evidence="2" id="KW-1185">Reference proteome</keyword>
<dbReference type="Proteomes" id="UP000319732">
    <property type="component" value="Unassembled WGS sequence"/>
</dbReference>
<dbReference type="GO" id="GO:0016779">
    <property type="term" value="F:nucleotidyltransferase activity"/>
    <property type="evidence" value="ECO:0007669"/>
    <property type="project" value="UniProtKB-KW"/>
</dbReference>
<dbReference type="RefSeq" id="WP_142904689.1">
    <property type="nucleotide sequence ID" value="NZ_ML660093.1"/>
</dbReference>
<keyword evidence="1" id="KW-0548">Nucleotidyltransferase</keyword>
<dbReference type="AlphaFoldDB" id="A0A545TNQ9"/>
<dbReference type="PANTHER" id="PTHR39327">
    <property type="match status" value="1"/>
</dbReference>
<reference evidence="1 2" key="1">
    <citation type="submission" date="2019-06" db="EMBL/GenBank/DDBJ databases">
        <title>Whole genome sequence for Cellvibrionaceae sp. R142.</title>
        <authorList>
            <person name="Wang G."/>
        </authorList>
    </citation>
    <scope>NUCLEOTIDE SEQUENCE [LARGE SCALE GENOMIC DNA]</scope>
    <source>
        <strain evidence="1 2">R142</strain>
    </source>
</reference>
<dbReference type="Gene3D" id="3.10.620.30">
    <property type="match status" value="1"/>
</dbReference>
<sequence>MLAVRYLKAVVLLLLLGQLLGLSGRYALAQYLELDERLLQRIEADYGIEARGRVADWQTLMVDTNARPQLADEQKMTSANDFFNRVAWVSDLEHWGLEDYWATPVETLATNGGDCEDFSIGKYFTLKDTGVDNGKLRITYVKALNYDQAHMVLAYYPTPGGEPLILDNINKTILPASQRTDLLPIYSFNGESLWLARSRGNQLRSDSMTSLPQWREVNRRLLRELSR</sequence>
<proteinExistence type="predicted"/>
<evidence type="ECO:0000313" key="1">
    <source>
        <dbReference type="EMBL" id="TQV78854.1"/>
    </source>
</evidence>
<accession>A0A545TNQ9</accession>
<dbReference type="InterPro" id="IPR010319">
    <property type="entry name" value="Transglutaminase-like_Cys_pept"/>
</dbReference>
<dbReference type="EMBL" id="VHSG01000012">
    <property type="protein sequence ID" value="TQV78854.1"/>
    <property type="molecule type" value="Genomic_DNA"/>
</dbReference>
<name>A0A545TNQ9_9GAMM</name>
<protein>
    <submittedName>
        <fullName evidence="1">Sulfate adenylyltransferase</fullName>
    </submittedName>
</protein>
<gene>
    <name evidence="1" type="ORF">FKG94_12610</name>
</gene>